<reference evidence="2" key="1">
    <citation type="submission" date="2021-02" db="EMBL/GenBank/DDBJ databases">
        <title>The CRISPR/cas machinery reduction and long-range gene transfer in the hot spring cyanobacterium Synechococcus.</title>
        <authorList>
            <person name="Dvorak P."/>
            <person name="Jahodarova E."/>
            <person name="Hasler P."/>
            <person name="Poulickova A."/>
        </authorList>
    </citation>
    <scope>NUCLEOTIDE SEQUENCE</scope>
    <source>
        <strain evidence="2">Rupite</strain>
    </source>
</reference>
<feature type="region of interest" description="Disordered" evidence="1">
    <location>
        <begin position="276"/>
        <end position="317"/>
    </location>
</feature>
<gene>
    <name evidence="2" type="ORF">JX360_00645</name>
</gene>
<dbReference type="InterPro" id="IPR025569">
    <property type="entry name" value="DUF4335"/>
</dbReference>
<dbReference type="Proteomes" id="UP000830835">
    <property type="component" value="Unassembled WGS sequence"/>
</dbReference>
<organism evidence="2 3">
    <name type="scientific">Thermostichus vulcanus str. 'Rupite'</name>
    <dbReference type="NCBI Taxonomy" id="2813851"/>
    <lineage>
        <taxon>Bacteria</taxon>
        <taxon>Bacillati</taxon>
        <taxon>Cyanobacteriota</taxon>
        <taxon>Cyanophyceae</taxon>
        <taxon>Thermostichales</taxon>
        <taxon>Thermostichaceae</taxon>
        <taxon>Thermostichus</taxon>
    </lineage>
</organism>
<evidence type="ECO:0000313" key="2">
    <source>
        <dbReference type="EMBL" id="MCJ2541424.1"/>
    </source>
</evidence>
<feature type="region of interest" description="Disordered" evidence="1">
    <location>
        <begin position="182"/>
        <end position="224"/>
    </location>
</feature>
<evidence type="ECO:0000313" key="3">
    <source>
        <dbReference type="Proteomes" id="UP000830835"/>
    </source>
</evidence>
<evidence type="ECO:0000256" key="1">
    <source>
        <dbReference type="SAM" id="MobiDB-lite"/>
    </source>
</evidence>
<name>A0ABT0C6V9_THEVL</name>
<dbReference type="Pfam" id="PF14233">
    <property type="entry name" value="DUF4335"/>
    <property type="match status" value="1"/>
</dbReference>
<comment type="caution">
    <text evidence="2">The sequence shown here is derived from an EMBL/GenBank/DDBJ whole genome shotgun (WGS) entry which is preliminary data.</text>
</comment>
<proteinExistence type="predicted"/>
<keyword evidence="3" id="KW-1185">Reference proteome</keyword>
<sequence>MPSISHAYQQPTSTLTVQGETAALPDAPEKGTAPPVQAIQRGFECQLEIRQGEARKMLRGDSVWLNDLITVINRYVESQLRGEPKGTFSGTVAIRPLDFIFHRLTVRQGEEGIAQVDLSMTQLYDLLENLTQVATDIPHLSSLKTQPVRAWYRQPTGIAALVVGGIAVVAGVGVLATRTPEAENQTANRVQEQLTTPTSLESAETAGQETAPADSRTLSADREADVDDLDLLSRLREQLADQWQSPPDLQESLVYRVTVDATGSLLAAEPANELAQERLGQTPLADLPDLPPDPLPTGAEQFRVSLDPDNQLEVTQD</sequence>
<accession>A0ABT0C6V9</accession>
<protein>
    <submittedName>
        <fullName evidence="2">DUF4335 domain-containing protein</fullName>
    </submittedName>
</protein>
<dbReference type="EMBL" id="JAFIRA010000001">
    <property type="protein sequence ID" value="MCJ2541424.1"/>
    <property type="molecule type" value="Genomic_DNA"/>
</dbReference>
<feature type="compositionally biased region" description="Polar residues" evidence="1">
    <location>
        <begin position="182"/>
        <end position="208"/>
    </location>
</feature>
<dbReference type="RefSeq" id="WP_244348422.1">
    <property type="nucleotide sequence ID" value="NZ_JAFIRA010000001.1"/>
</dbReference>